<evidence type="ECO:0000313" key="7">
    <source>
        <dbReference type="EMBL" id="CEQ39352.1"/>
    </source>
</evidence>
<dbReference type="OrthoDB" id="7042322at2759"/>
<dbReference type="InterPro" id="IPR004839">
    <property type="entry name" value="Aminotransferase_I/II_large"/>
</dbReference>
<keyword evidence="4" id="KW-0808">Transferase</keyword>
<keyword evidence="5" id="KW-0663">Pyridoxal phosphate</keyword>
<proteinExistence type="inferred from homology"/>
<dbReference type="GO" id="GO:0006520">
    <property type="term" value="P:amino acid metabolic process"/>
    <property type="evidence" value="ECO:0007669"/>
    <property type="project" value="InterPro"/>
</dbReference>
<dbReference type="NCBIfam" id="NF005732">
    <property type="entry name" value="PRK07550.1"/>
    <property type="match status" value="1"/>
</dbReference>
<dbReference type="InterPro" id="IPR004838">
    <property type="entry name" value="NHTrfase_class1_PyrdxlP-BS"/>
</dbReference>
<evidence type="ECO:0000256" key="3">
    <source>
        <dbReference type="ARBA" id="ARBA00022576"/>
    </source>
</evidence>
<dbReference type="AlphaFoldDB" id="A0A0D6EH57"/>
<evidence type="ECO:0000256" key="4">
    <source>
        <dbReference type="ARBA" id="ARBA00022679"/>
    </source>
</evidence>
<dbReference type="EMBL" id="CENE01000002">
    <property type="protein sequence ID" value="CEQ39352.1"/>
    <property type="molecule type" value="Genomic_DNA"/>
</dbReference>
<feature type="non-terminal residue" evidence="7">
    <location>
        <position position="1"/>
    </location>
</feature>
<dbReference type="GO" id="GO:0008483">
    <property type="term" value="F:transaminase activity"/>
    <property type="evidence" value="ECO:0007669"/>
    <property type="project" value="UniProtKB-KW"/>
</dbReference>
<dbReference type="Proteomes" id="UP000243876">
    <property type="component" value="Unassembled WGS sequence"/>
</dbReference>
<gene>
    <name evidence="7" type="primary">SPOSA6832_00879</name>
</gene>
<feature type="domain" description="Aminotransferase class I/classII large" evidence="6">
    <location>
        <begin position="62"/>
        <end position="419"/>
    </location>
</feature>
<dbReference type="Gene3D" id="3.40.640.10">
    <property type="entry name" value="Type I PLP-dependent aspartate aminotransferase-like (Major domain)"/>
    <property type="match status" value="1"/>
</dbReference>
<evidence type="ECO:0000256" key="5">
    <source>
        <dbReference type="ARBA" id="ARBA00022898"/>
    </source>
</evidence>
<dbReference type="InterPro" id="IPR050596">
    <property type="entry name" value="AspAT/PAT-like"/>
</dbReference>
<protein>
    <submittedName>
        <fullName evidence="7">SPOSA6832_00879-mRNA-1:cds</fullName>
    </submittedName>
</protein>
<dbReference type="CDD" id="cd00609">
    <property type="entry name" value="AAT_like"/>
    <property type="match status" value="1"/>
</dbReference>
<accession>A0A0D6EH57</accession>
<keyword evidence="3" id="KW-0032">Aminotransferase</keyword>
<evidence type="ECO:0000256" key="2">
    <source>
        <dbReference type="ARBA" id="ARBA00007441"/>
    </source>
</evidence>
<dbReference type="SUPFAM" id="SSF53383">
    <property type="entry name" value="PLP-dependent transferases"/>
    <property type="match status" value="1"/>
</dbReference>
<comment type="similarity">
    <text evidence="2">Belongs to the class-I pyridoxal-phosphate-dependent aminotransferase family.</text>
</comment>
<name>A0A0D6EH57_SPOSA</name>
<dbReference type="PANTHER" id="PTHR46383:SF1">
    <property type="entry name" value="ASPARTATE AMINOTRANSFERASE"/>
    <property type="match status" value="1"/>
</dbReference>
<organism evidence="7 8">
    <name type="scientific">Sporidiobolus salmonicolor</name>
    <name type="common">Yeast-like fungus</name>
    <name type="synonym">Sporobolomyces salmonicolor</name>
    <dbReference type="NCBI Taxonomy" id="5005"/>
    <lineage>
        <taxon>Eukaryota</taxon>
        <taxon>Fungi</taxon>
        <taxon>Dikarya</taxon>
        <taxon>Basidiomycota</taxon>
        <taxon>Pucciniomycotina</taxon>
        <taxon>Microbotryomycetes</taxon>
        <taxon>Sporidiobolales</taxon>
        <taxon>Sporidiobolaceae</taxon>
        <taxon>Sporobolomyces</taxon>
    </lineage>
</organism>
<evidence type="ECO:0000313" key="8">
    <source>
        <dbReference type="Proteomes" id="UP000243876"/>
    </source>
</evidence>
<evidence type="ECO:0000259" key="6">
    <source>
        <dbReference type="Pfam" id="PF00155"/>
    </source>
</evidence>
<keyword evidence="8" id="KW-1185">Reference proteome</keyword>
<dbReference type="GO" id="GO:0030170">
    <property type="term" value="F:pyridoxal phosphate binding"/>
    <property type="evidence" value="ECO:0007669"/>
    <property type="project" value="InterPro"/>
</dbReference>
<dbReference type="Pfam" id="PF00155">
    <property type="entry name" value="Aminotran_1_2"/>
    <property type="match status" value="1"/>
</dbReference>
<dbReference type="InterPro" id="IPR015421">
    <property type="entry name" value="PyrdxlP-dep_Trfase_major"/>
</dbReference>
<evidence type="ECO:0000256" key="1">
    <source>
        <dbReference type="ARBA" id="ARBA00001933"/>
    </source>
</evidence>
<dbReference type="PANTHER" id="PTHR46383">
    <property type="entry name" value="ASPARTATE AMINOTRANSFERASE"/>
    <property type="match status" value="1"/>
</dbReference>
<reference evidence="8" key="1">
    <citation type="submission" date="2015-02" db="EMBL/GenBank/DDBJ databases">
        <authorList>
            <person name="Gon?alves P."/>
        </authorList>
    </citation>
    <scope>NUCLEOTIDE SEQUENCE [LARGE SCALE GENOMIC DNA]</scope>
</reference>
<dbReference type="InterPro" id="IPR015424">
    <property type="entry name" value="PyrdxlP-dep_Trfase"/>
</dbReference>
<comment type="cofactor">
    <cofactor evidence="1">
        <name>pyridoxal 5'-phosphate</name>
        <dbReference type="ChEBI" id="CHEBI:597326"/>
    </cofactor>
</comment>
<dbReference type="PROSITE" id="PS00105">
    <property type="entry name" value="AA_TRANSFER_CLASS_1"/>
    <property type="match status" value="1"/>
</dbReference>
<sequence>MSGPSDLAYQCNPHVAGSAAPPCAIVPSLSAPFPRSPSITPDSIPLAAQWAAKYTPTHAWPLINLAQGVPGDPPPQEFMLKLAEAAADPQTTGYGDLRGDAGLRRELARDVNTVYGVKEGSEPVGEDDIVLTAGCNLAFYSTMIALARPGDEIILPTPWYFNNEMVLRQLGLTLVSLTCAPPSFLPSPTDAERLITARTRAIVLVTPNNPTGAVCDPERLRGFADLAVKHRVPLVLDETYREFVTGRPHGLFAETEWRSYLVHMFSFSKSYAIPGHRLGALVASPRFLAQINKTLDCLQICPARPAQQAVEWAVEATRPWREEVRAELVQRQRLFRSLLEGTEGWEVETGSGYFAYVKHPFPGASSELVASRLGEHVGVVVLPGTFFSPPFADVHDDRYIRFSIANVSNETLKKVPERLTALNRLWPSLSD</sequence>